<accession>A0A914M4K7</accession>
<dbReference type="AlphaFoldDB" id="A0A914M4K7"/>
<organism evidence="2 3">
    <name type="scientific">Meloidogyne incognita</name>
    <name type="common">Southern root-knot nematode worm</name>
    <name type="synonym">Oxyuris incognita</name>
    <dbReference type="NCBI Taxonomy" id="6306"/>
    <lineage>
        <taxon>Eukaryota</taxon>
        <taxon>Metazoa</taxon>
        <taxon>Ecdysozoa</taxon>
        <taxon>Nematoda</taxon>
        <taxon>Chromadorea</taxon>
        <taxon>Rhabditida</taxon>
        <taxon>Tylenchina</taxon>
        <taxon>Tylenchomorpha</taxon>
        <taxon>Tylenchoidea</taxon>
        <taxon>Meloidogynidae</taxon>
        <taxon>Meloidogyninae</taxon>
        <taxon>Meloidogyne</taxon>
        <taxon>Meloidogyne incognita group</taxon>
    </lineage>
</organism>
<evidence type="ECO:0000256" key="1">
    <source>
        <dbReference type="SAM" id="MobiDB-lite"/>
    </source>
</evidence>
<dbReference type="WBParaSite" id="Minc3s01150g21204">
    <property type="protein sequence ID" value="Minc3s01150g21204"/>
    <property type="gene ID" value="Minc3s01150g21204"/>
</dbReference>
<protein>
    <submittedName>
        <fullName evidence="3">Uncharacterized protein</fullName>
    </submittedName>
</protein>
<evidence type="ECO:0000313" key="2">
    <source>
        <dbReference type="Proteomes" id="UP000887563"/>
    </source>
</evidence>
<sequence length="57" mass="6162">MEDNHNNDNINNINDHTDHHNHASATASCNLPAATIPMENCILINTVAIAAVPTKLM</sequence>
<proteinExistence type="predicted"/>
<feature type="region of interest" description="Disordered" evidence="1">
    <location>
        <begin position="1"/>
        <end position="23"/>
    </location>
</feature>
<dbReference type="Proteomes" id="UP000887563">
    <property type="component" value="Unplaced"/>
</dbReference>
<name>A0A914M4K7_MELIC</name>
<evidence type="ECO:0000313" key="3">
    <source>
        <dbReference type="WBParaSite" id="Minc3s01150g21204"/>
    </source>
</evidence>
<reference evidence="3" key="1">
    <citation type="submission" date="2022-11" db="UniProtKB">
        <authorList>
            <consortium name="WormBaseParasite"/>
        </authorList>
    </citation>
    <scope>IDENTIFICATION</scope>
</reference>
<keyword evidence="2" id="KW-1185">Reference proteome</keyword>